<dbReference type="EMBL" id="QGGG01000027">
    <property type="protein sequence ID" value="PWJ73375.1"/>
    <property type="molecule type" value="Genomic_DNA"/>
</dbReference>
<dbReference type="Gene3D" id="2.10.109.10">
    <property type="entry name" value="Umud Fragment, subunit A"/>
    <property type="match status" value="1"/>
</dbReference>
<comment type="similarity">
    <text evidence="2">Belongs to the peptidase S26C family.</text>
</comment>
<dbReference type="GO" id="GO:0006465">
    <property type="term" value="P:signal peptide processing"/>
    <property type="evidence" value="ECO:0007669"/>
    <property type="project" value="InterPro"/>
</dbReference>
<reference evidence="7 8" key="1">
    <citation type="submission" date="2018-05" db="EMBL/GenBank/DDBJ databases">
        <title>Genomic Encyclopedia of Type Strains, Phase IV (KMG-IV): sequencing the most valuable type-strain genomes for metagenomic binning, comparative biology and taxonomic classification.</title>
        <authorList>
            <person name="Goeker M."/>
        </authorList>
    </citation>
    <scope>NUCLEOTIDE SEQUENCE [LARGE SCALE GENOMIC DNA]</scope>
    <source>
        <strain evidence="7 8">DSM 6986</strain>
    </source>
</reference>
<evidence type="ECO:0000259" key="6">
    <source>
        <dbReference type="Pfam" id="PF10502"/>
    </source>
</evidence>
<dbReference type="GO" id="GO:0004252">
    <property type="term" value="F:serine-type endopeptidase activity"/>
    <property type="evidence" value="ECO:0007669"/>
    <property type="project" value="InterPro"/>
</dbReference>
<feature type="domain" description="Peptidase S26" evidence="6">
    <location>
        <begin position="13"/>
        <end position="172"/>
    </location>
</feature>
<evidence type="ECO:0000256" key="4">
    <source>
        <dbReference type="ARBA" id="ARBA00022764"/>
    </source>
</evidence>
<evidence type="ECO:0000256" key="3">
    <source>
        <dbReference type="ARBA" id="ARBA00022729"/>
    </source>
</evidence>
<comment type="subcellular location">
    <subcellularLocation>
        <location evidence="1">Periplasm</location>
    </subcellularLocation>
</comment>
<keyword evidence="5" id="KW-0184">Conjugation</keyword>
<accession>A0A316BLZ7</accession>
<gene>
    <name evidence="7" type="ORF">C7441_12721</name>
</gene>
<evidence type="ECO:0000313" key="8">
    <source>
        <dbReference type="Proteomes" id="UP000245396"/>
    </source>
</evidence>
<dbReference type="GO" id="GO:0042597">
    <property type="term" value="C:periplasmic space"/>
    <property type="evidence" value="ECO:0007669"/>
    <property type="project" value="UniProtKB-SubCell"/>
</dbReference>
<evidence type="ECO:0000256" key="2">
    <source>
        <dbReference type="ARBA" id="ARBA00005849"/>
    </source>
</evidence>
<dbReference type="SUPFAM" id="SSF51306">
    <property type="entry name" value="LexA/Signal peptidase"/>
    <property type="match status" value="1"/>
</dbReference>
<name>A0A316BLZ7_PSESE</name>
<comment type="caution">
    <text evidence="7">The sequence shown here is derived from an EMBL/GenBank/DDBJ whole genome shotgun (WGS) entry which is preliminary data.</text>
</comment>
<keyword evidence="3" id="KW-0732">Signal</keyword>
<dbReference type="InterPro" id="IPR036286">
    <property type="entry name" value="LexA/Signal_pep-like_sf"/>
</dbReference>
<dbReference type="AlphaFoldDB" id="A0A316BLZ7"/>
<dbReference type="Proteomes" id="UP000245396">
    <property type="component" value="Unassembled WGS sequence"/>
</dbReference>
<dbReference type="InterPro" id="IPR014139">
    <property type="entry name" value="Peptidase_S26C_TraF"/>
</dbReference>
<sequence>MSRRRNALAIIGAGALLIGGIASAFAFGGYRINFTPSYPLGLWQIEPLNREIRAGDRIFICPPQGAAAALALERHYLPRGLCPSGSGPLIKTVAAVAGQAVEIDGQVLVDGKPLSSSRVLKADAEGRAMPIFAGGRVSEGTVFLHSDFVGSYDSRYFGPIPTSGALGLAREILTFTP</sequence>
<evidence type="ECO:0000256" key="5">
    <source>
        <dbReference type="ARBA" id="ARBA00022971"/>
    </source>
</evidence>
<organism evidence="7 8">
    <name type="scientific">Pseudaminobacter salicylatoxidans</name>
    <dbReference type="NCBI Taxonomy" id="93369"/>
    <lineage>
        <taxon>Bacteria</taxon>
        <taxon>Pseudomonadati</taxon>
        <taxon>Pseudomonadota</taxon>
        <taxon>Alphaproteobacteria</taxon>
        <taxon>Hyphomicrobiales</taxon>
        <taxon>Phyllobacteriaceae</taxon>
        <taxon>Pseudaminobacter</taxon>
    </lineage>
</organism>
<dbReference type="Pfam" id="PF10502">
    <property type="entry name" value="Peptidase_S26"/>
    <property type="match status" value="1"/>
</dbReference>
<keyword evidence="4" id="KW-0574">Periplasm</keyword>
<protein>
    <submittedName>
        <fullName evidence="7">Conjugation peptidase TraF</fullName>
    </submittedName>
</protein>
<dbReference type="NCBIfam" id="NF010412">
    <property type="entry name" value="PRK13838.1"/>
    <property type="match status" value="1"/>
</dbReference>
<keyword evidence="8" id="KW-1185">Reference proteome</keyword>
<dbReference type="NCBIfam" id="TIGR02771">
    <property type="entry name" value="TraF_Ti"/>
    <property type="match status" value="1"/>
</dbReference>
<evidence type="ECO:0000313" key="7">
    <source>
        <dbReference type="EMBL" id="PWJ73375.1"/>
    </source>
</evidence>
<dbReference type="OrthoDB" id="5360818at2"/>
<dbReference type="RefSeq" id="WP_109614881.1">
    <property type="nucleotide sequence ID" value="NZ_QGGG01000027.1"/>
</dbReference>
<dbReference type="InterPro" id="IPR019533">
    <property type="entry name" value="Peptidase_S26"/>
</dbReference>
<evidence type="ECO:0000256" key="1">
    <source>
        <dbReference type="ARBA" id="ARBA00004418"/>
    </source>
</evidence>
<proteinExistence type="inferred from homology"/>